<proteinExistence type="predicted"/>
<organism evidence="2 3">
    <name type="scientific">Domibacillus epiphyticus</name>
    <dbReference type="NCBI Taxonomy" id="1714355"/>
    <lineage>
        <taxon>Bacteria</taxon>
        <taxon>Bacillati</taxon>
        <taxon>Bacillota</taxon>
        <taxon>Bacilli</taxon>
        <taxon>Bacillales</taxon>
        <taxon>Bacillaceae</taxon>
        <taxon>Domibacillus</taxon>
    </lineage>
</organism>
<keyword evidence="1" id="KW-1133">Transmembrane helix</keyword>
<reference evidence="2 3" key="1">
    <citation type="submission" date="2016-12" db="EMBL/GenBank/DDBJ databases">
        <title>Domibacillus sp. SAB 38T whole genome sequencing.</title>
        <authorList>
            <person name="Verma A."/>
            <person name="Ojha A.K."/>
            <person name="Krishnamurthi S."/>
        </authorList>
    </citation>
    <scope>NUCLEOTIDE SEQUENCE [LARGE SCALE GENOMIC DNA]</scope>
    <source>
        <strain evidence="2 3">SAB 38</strain>
    </source>
</reference>
<dbReference type="EMBL" id="MSFI01000021">
    <property type="protein sequence ID" value="OMP66310.1"/>
    <property type="molecule type" value="Genomic_DNA"/>
</dbReference>
<feature type="transmembrane region" description="Helical" evidence="1">
    <location>
        <begin position="15"/>
        <end position="33"/>
    </location>
</feature>
<name>A0A1V2A5V5_9BACI</name>
<keyword evidence="1" id="KW-0472">Membrane</keyword>
<comment type="caution">
    <text evidence="2">The sequence shown here is derived from an EMBL/GenBank/DDBJ whole genome shotgun (WGS) entry which is preliminary data.</text>
</comment>
<dbReference type="Proteomes" id="UP000188613">
    <property type="component" value="Unassembled WGS sequence"/>
</dbReference>
<accession>A0A1V2A5V5</accession>
<evidence type="ECO:0000256" key="1">
    <source>
        <dbReference type="SAM" id="Phobius"/>
    </source>
</evidence>
<dbReference type="AlphaFoldDB" id="A0A1V2A5V5"/>
<keyword evidence="1" id="KW-0812">Transmembrane</keyword>
<evidence type="ECO:0000313" key="3">
    <source>
        <dbReference type="Proteomes" id="UP000188613"/>
    </source>
</evidence>
<keyword evidence="3" id="KW-1185">Reference proteome</keyword>
<gene>
    <name evidence="2" type="ORF">BTO28_12640</name>
</gene>
<evidence type="ECO:0000313" key="2">
    <source>
        <dbReference type="EMBL" id="OMP66310.1"/>
    </source>
</evidence>
<sequence length="67" mass="7815">MTLRWIKEPKGVKKVFTIALNNLLAILWICLFLKNKKENKLQVTNFLLLTFAIGILINSFYSAVRNF</sequence>
<feature type="transmembrane region" description="Helical" evidence="1">
    <location>
        <begin position="45"/>
        <end position="64"/>
    </location>
</feature>
<protein>
    <submittedName>
        <fullName evidence="2">Uncharacterized protein</fullName>
    </submittedName>
</protein>